<keyword evidence="9" id="KW-1185">Reference proteome</keyword>
<dbReference type="GO" id="GO:0099023">
    <property type="term" value="C:vesicle tethering complex"/>
    <property type="evidence" value="ECO:0007669"/>
    <property type="project" value="UniProtKB-ARBA"/>
</dbReference>
<dbReference type="Proteomes" id="UP000507470">
    <property type="component" value="Unassembled WGS sequence"/>
</dbReference>
<gene>
    <name evidence="8" type="ORF">MCOR_51888</name>
</gene>
<evidence type="ECO:0000313" key="8">
    <source>
        <dbReference type="EMBL" id="CAC5419564.1"/>
    </source>
</evidence>
<protein>
    <submittedName>
        <fullName evidence="8">VIPAS39</fullName>
    </submittedName>
</protein>
<keyword evidence="4" id="KW-0967">Endosome</keyword>
<evidence type="ECO:0000259" key="7">
    <source>
        <dbReference type="Pfam" id="PF04840"/>
    </source>
</evidence>
<evidence type="ECO:0000256" key="6">
    <source>
        <dbReference type="SAM" id="MobiDB-lite"/>
    </source>
</evidence>
<dbReference type="Pfam" id="PF04840">
    <property type="entry name" value="Vps16_C"/>
    <property type="match status" value="1"/>
</dbReference>
<dbReference type="GO" id="GO:0006886">
    <property type="term" value="P:intracellular protein transport"/>
    <property type="evidence" value="ECO:0007669"/>
    <property type="project" value="InterPro"/>
</dbReference>
<dbReference type="GO" id="GO:0007034">
    <property type="term" value="P:vacuolar transport"/>
    <property type="evidence" value="ECO:0007669"/>
    <property type="project" value="TreeGrafter"/>
</dbReference>
<evidence type="ECO:0000256" key="1">
    <source>
        <dbReference type="ARBA" id="ARBA00004412"/>
    </source>
</evidence>
<accession>A0A6J8EG04</accession>
<proteinExistence type="predicted"/>
<keyword evidence="5" id="KW-0968">Cytoplasmic vesicle</keyword>
<organism evidence="8 9">
    <name type="scientific">Mytilus coruscus</name>
    <name type="common">Sea mussel</name>
    <dbReference type="NCBI Taxonomy" id="42192"/>
    <lineage>
        <taxon>Eukaryota</taxon>
        <taxon>Metazoa</taxon>
        <taxon>Spiralia</taxon>
        <taxon>Lophotrochozoa</taxon>
        <taxon>Mollusca</taxon>
        <taxon>Bivalvia</taxon>
        <taxon>Autobranchia</taxon>
        <taxon>Pteriomorphia</taxon>
        <taxon>Mytilida</taxon>
        <taxon>Mytiloidea</taxon>
        <taxon>Mytilidae</taxon>
        <taxon>Mytilinae</taxon>
        <taxon>Mytilus</taxon>
    </lineage>
</organism>
<evidence type="ECO:0000256" key="3">
    <source>
        <dbReference type="ARBA" id="ARBA00004603"/>
    </source>
</evidence>
<dbReference type="InterPro" id="IPR038132">
    <property type="entry name" value="Vps16_C_sf"/>
</dbReference>
<feature type="domain" description="Vps16 C-terminal" evidence="7">
    <location>
        <begin position="229"/>
        <end position="365"/>
    </location>
</feature>
<feature type="region of interest" description="Disordered" evidence="6">
    <location>
        <begin position="40"/>
        <end position="101"/>
    </location>
</feature>
<dbReference type="PANTHER" id="PTHR13364">
    <property type="entry name" value="DEFECTIVE SPERMATOGENESIS PROTEIN 39"/>
    <property type="match status" value="1"/>
</dbReference>
<dbReference type="InterPro" id="IPR040057">
    <property type="entry name" value="Spe-39"/>
</dbReference>
<sequence length="553" mass="62341">MSSLRKSSVEDEYWDTSRASAKKNKGFNLFDDTVSVETADELRKSKRLLRSFDEDDDDATDTINWDGTPSVDTASRTPQPTTVSPSPMHQPIKSSLSHDKSRERLHPIQQMTHTRSQSFTIEAQDQSTKIESAGNVSFQPDSGSMLYSKSHEKLSTSSSNTSLNNQSIHDVVTSYQLKTPQTNDPKKLVEQIQFLQRALDRAKASGGSKIPVDDTVQRIINGEQYSLEMYKSKDDKFALLDRAIKLHDGNAITAIILFIKKTIKPSIFNLELQRRPVAANHLISYMKAHYDLKELEDLLGMLGRNEEAAMLKYKQAVSISDAGAKLKSLDMCLRAHFSANPQLSGETPLLQEHIALLERQRPIEDSDKKAELSGTVMMFKQYPRKASILNMSAVTTLYYCCFYHSTEGENHLACPEAIRKQHQLTDKQFVWTALSARARLKQWNGVDELLTTKGWFGGTKARAVIGFDRVCQILNQCNAPLEVLTKYLKLIDNTEKRLDLARKFKCHNVVIETLVSMKDRAQLDFYAKKLQPGTVEARSAAGALNNSSIKWKN</sequence>
<comment type="subcellular location">
    <subcellularLocation>
        <location evidence="2">Cytoplasmic vesicle</location>
    </subcellularLocation>
    <subcellularLocation>
        <location evidence="1">Early endosome</location>
    </subcellularLocation>
    <subcellularLocation>
        <location evidence="3">Late endosome</location>
    </subcellularLocation>
</comment>
<evidence type="ECO:0000256" key="4">
    <source>
        <dbReference type="ARBA" id="ARBA00022753"/>
    </source>
</evidence>
<dbReference type="Gene3D" id="1.10.150.780">
    <property type="entry name" value="Vps16, C-terminal region"/>
    <property type="match status" value="1"/>
</dbReference>
<feature type="compositionally biased region" description="Polar residues" evidence="6">
    <location>
        <begin position="63"/>
        <end position="95"/>
    </location>
</feature>
<evidence type="ECO:0000256" key="2">
    <source>
        <dbReference type="ARBA" id="ARBA00004541"/>
    </source>
</evidence>
<dbReference type="InterPro" id="IPR006925">
    <property type="entry name" value="Vps16_C"/>
</dbReference>
<dbReference type="EMBL" id="CACVKT020009040">
    <property type="protein sequence ID" value="CAC5419564.1"/>
    <property type="molecule type" value="Genomic_DNA"/>
</dbReference>
<name>A0A6J8EG04_MYTCO</name>
<reference evidence="8 9" key="1">
    <citation type="submission" date="2020-06" db="EMBL/GenBank/DDBJ databases">
        <authorList>
            <person name="Li R."/>
            <person name="Bekaert M."/>
        </authorList>
    </citation>
    <scope>NUCLEOTIDE SEQUENCE [LARGE SCALE GENOMIC DNA]</scope>
    <source>
        <strain evidence="9">wild</strain>
    </source>
</reference>
<evidence type="ECO:0000313" key="9">
    <source>
        <dbReference type="Proteomes" id="UP000507470"/>
    </source>
</evidence>
<dbReference type="OrthoDB" id="9977282at2759"/>
<dbReference type="AlphaFoldDB" id="A0A6J8EG04"/>
<dbReference type="GO" id="GO:0005770">
    <property type="term" value="C:late endosome"/>
    <property type="evidence" value="ECO:0007669"/>
    <property type="project" value="UniProtKB-SubCell"/>
</dbReference>
<evidence type="ECO:0000256" key="5">
    <source>
        <dbReference type="ARBA" id="ARBA00023329"/>
    </source>
</evidence>
<dbReference type="GO" id="GO:0005769">
    <property type="term" value="C:early endosome"/>
    <property type="evidence" value="ECO:0007669"/>
    <property type="project" value="UniProtKB-SubCell"/>
</dbReference>
<dbReference type="PANTHER" id="PTHR13364:SF6">
    <property type="entry name" value="SPERMATOGENESIS-DEFECTIVE PROTEIN 39 HOMOLOG"/>
    <property type="match status" value="1"/>
</dbReference>